<dbReference type="RefSeq" id="XP_033388607.1">
    <property type="nucleotide sequence ID" value="XM_033533683.1"/>
</dbReference>
<dbReference type="OrthoDB" id="3786084at2759"/>
<organism evidence="2 3">
    <name type="scientific">Aaosphaeria arxii CBS 175.79</name>
    <dbReference type="NCBI Taxonomy" id="1450172"/>
    <lineage>
        <taxon>Eukaryota</taxon>
        <taxon>Fungi</taxon>
        <taxon>Dikarya</taxon>
        <taxon>Ascomycota</taxon>
        <taxon>Pezizomycotina</taxon>
        <taxon>Dothideomycetes</taxon>
        <taxon>Pleosporomycetidae</taxon>
        <taxon>Pleosporales</taxon>
        <taxon>Pleosporales incertae sedis</taxon>
        <taxon>Aaosphaeria</taxon>
    </lineage>
</organism>
<name>A0A6A5Y447_9PLEO</name>
<dbReference type="PANTHER" id="PTHR48125:SF10">
    <property type="entry name" value="OS12G0136300 PROTEIN"/>
    <property type="match status" value="1"/>
</dbReference>
<protein>
    <submittedName>
        <fullName evidence="2">Uncharacterized protein</fullName>
    </submittedName>
</protein>
<sequence>MVSTRRKANLNSVEPEADQPPPTPKPRRPTRARATAAQAATASGPSTAPAPAPAPARQSKRLRGDDSASPLQSLQSEKKPKKRAAASTSATPLHKASKNANRQVEQDEIEESVFFKIENQQLRELVGELNIIIGLQKDEIDFLHADRRRFDYEIESLRSENARFRKEREPLSSGDELLRRIENRKYQNDMGVQTDVSETMDIDGPHVITEPTTPAQASQSPIQSLLSPAPLETTGWGLRSLFGRVASVFRSPAPAPAIIVPPATAPPKPLSSEEVKELTDSLGVNDTPTRAPAKRAARPKRTTQRDGTASTAPGAQADNNTAAETPRNQRTMKPKAQTVHKSVPDRKSIISRVTQGIQDDMEKNAAMDWAKTHAAMLAKDVANLGDKRKRLDEQWKVEDLAEIPACKPWQTGSFGLLDEFWDDSDEEHDVPEWAKLAELTKEQPPKKKRKTTSSSPIIMDTQGHSSSLSDLHPRPSTTPSPMFENPTSHSSNANVFDEHKVPEKEDDNKRFSHFFEGTSFKPKELPPSISFDTPKKPAAAQETEEHAWTQPPPPPPAPAHASLPVPLTSAPSVPAMPATQSGIFASTESIEDLHDPVKTQRLQALKHTPAKASRLREMMIPSPSLKSDGGSPLGPLSSPTPNGFSAVPVTTSTTTYDIPDAIPLDLGSPELLEEAQRLFDSEEYKAATANAYGGAEVYLTYESDEEAPSSSDLDFDEEL</sequence>
<feature type="compositionally biased region" description="Basic residues" evidence="1">
    <location>
        <begin position="292"/>
        <end position="302"/>
    </location>
</feature>
<evidence type="ECO:0000256" key="1">
    <source>
        <dbReference type="SAM" id="MobiDB-lite"/>
    </source>
</evidence>
<evidence type="ECO:0000313" key="3">
    <source>
        <dbReference type="Proteomes" id="UP000799778"/>
    </source>
</evidence>
<feature type="region of interest" description="Disordered" evidence="1">
    <location>
        <begin position="601"/>
        <end position="651"/>
    </location>
</feature>
<feature type="compositionally biased region" description="Low complexity" evidence="1">
    <location>
        <begin position="32"/>
        <end position="47"/>
    </location>
</feature>
<accession>A0A6A5Y447</accession>
<feature type="compositionally biased region" description="Basic and acidic residues" evidence="1">
    <location>
        <begin position="496"/>
        <end position="510"/>
    </location>
</feature>
<dbReference type="Proteomes" id="UP000799778">
    <property type="component" value="Unassembled WGS sequence"/>
</dbReference>
<proteinExistence type="predicted"/>
<feature type="compositionally biased region" description="Polar residues" evidence="1">
    <location>
        <begin position="305"/>
        <end position="331"/>
    </location>
</feature>
<feature type="compositionally biased region" description="Low complexity" evidence="1">
    <location>
        <begin position="621"/>
        <end position="641"/>
    </location>
</feature>
<feature type="region of interest" description="Disordered" evidence="1">
    <location>
        <begin position="256"/>
        <end position="344"/>
    </location>
</feature>
<reference evidence="2" key="1">
    <citation type="journal article" date="2020" name="Stud. Mycol.">
        <title>101 Dothideomycetes genomes: a test case for predicting lifestyles and emergence of pathogens.</title>
        <authorList>
            <person name="Haridas S."/>
            <person name="Albert R."/>
            <person name="Binder M."/>
            <person name="Bloem J."/>
            <person name="Labutti K."/>
            <person name="Salamov A."/>
            <person name="Andreopoulos B."/>
            <person name="Baker S."/>
            <person name="Barry K."/>
            <person name="Bills G."/>
            <person name="Bluhm B."/>
            <person name="Cannon C."/>
            <person name="Castanera R."/>
            <person name="Culley D."/>
            <person name="Daum C."/>
            <person name="Ezra D."/>
            <person name="Gonzalez J."/>
            <person name="Henrissat B."/>
            <person name="Kuo A."/>
            <person name="Liang C."/>
            <person name="Lipzen A."/>
            <person name="Lutzoni F."/>
            <person name="Magnuson J."/>
            <person name="Mondo S."/>
            <person name="Nolan M."/>
            <person name="Ohm R."/>
            <person name="Pangilinan J."/>
            <person name="Park H.-J."/>
            <person name="Ramirez L."/>
            <person name="Alfaro M."/>
            <person name="Sun H."/>
            <person name="Tritt A."/>
            <person name="Yoshinaga Y."/>
            <person name="Zwiers L.-H."/>
            <person name="Turgeon B."/>
            <person name="Goodwin S."/>
            <person name="Spatafora J."/>
            <person name="Crous P."/>
            <person name="Grigoriev I."/>
        </authorList>
    </citation>
    <scope>NUCLEOTIDE SEQUENCE</scope>
    <source>
        <strain evidence="2">CBS 175.79</strain>
    </source>
</reference>
<dbReference type="GeneID" id="54291080"/>
<feature type="region of interest" description="Disordered" evidence="1">
    <location>
        <begin position="435"/>
        <end position="578"/>
    </location>
</feature>
<feature type="compositionally biased region" description="Polar residues" evidence="1">
    <location>
        <begin position="462"/>
        <end position="494"/>
    </location>
</feature>
<dbReference type="AlphaFoldDB" id="A0A6A5Y447"/>
<dbReference type="EMBL" id="ML978067">
    <property type="protein sequence ID" value="KAF2020268.1"/>
    <property type="molecule type" value="Genomic_DNA"/>
</dbReference>
<evidence type="ECO:0000313" key="2">
    <source>
        <dbReference type="EMBL" id="KAF2020268.1"/>
    </source>
</evidence>
<feature type="region of interest" description="Disordered" evidence="1">
    <location>
        <begin position="1"/>
        <end position="104"/>
    </location>
</feature>
<keyword evidence="3" id="KW-1185">Reference proteome</keyword>
<gene>
    <name evidence="2" type="ORF">BU24DRAFT_490055</name>
</gene>
<dbReference type="PANTHER" id="PTHR48125">
    <property type="entry name" value="LP07818P1"/>
    <property type="match status" value="1"/>
</dbReference>